<name>A0AAD6IMN1_PENCN</name>
<dbReference type="GO" id="GO:0016020">
    <property type="term" value="C:membrane"/>
    <property type="evidence" value="ECO:0007669"/>
    <property type="project" value="UniProtKB-SubCell"/>
</dbReference>
<dbReference type="InterPro" id="IPR020846">
    <property type="entry name" value="MFS_dom"/>
</dbReference>
<feature type="transmembrane region" description="Helical" evidence="8">
    <location>
        <begin position="346"/>
        <end position="369"/>
    </location>
</feature>
<organism evidence="10 11">
    <name type="scientific">Penicillium canescens</name>
    <dbReference type="NCBI Taxonomy" id="5083"/>
    <lineage>
        <taxon>Eukaryota</taxon>
        <taxon>Fungi</taxon>
        <taxon>Dikarya</taxon>
        <taxon>Ascomycota</taxon>
        <taxon>Pezizomycotina</taxon>
        <taxon>Eurotiomycetes</taxon>
        <taxon>Eurotiomycetidae</taxon>
        <taxon>Eurotiales</taxon>
        <taxon>Aspergillaceae</taxon>
        <taxon>Penicillium</taxon>
    </lineage>
</organism>
<feature type="transmembrane region" description="Helical" evidence="8">
    <location>
        <begin position="318"/>
        <end position="339"/>
    </location>
</feature>
<feature type="domain" description="Major facilitator superfamily (MFS) profile" evidence="9">
    <location>
        <begin position="18"/>
        <end position="469"/>
    </location>
</feature>
<accession>A0AAD6IMN1</accession>
<dbReference type="EMBL" id="JAQJZL010000001">
    <property type="protein sequence ID" value="KAJ6057166.1"/>
    <property type="molecule type" value="Genomic_DNA"/>
</dbReference>
<reference evidence="10" key="1">
    <citation type="journal article" date="2023" name="IMA Fungus">
        <title>Comparative genomic study of the Penicillium genus elucidates a diverse pangenome and 15 lateral gene transfer events.</title>
        <authorList>
            <person name="Petersen C."/>
            <person name="Sorensen T."/>
            <person name="Nielsen M.R."/>
            <person name="Sondergaard T.E."/>
            <person name="Sorensen J.L."/>
            <person name="Fitzpatrick D.A."/>
            <person name="Frisvad J.C."/>
            <person name="Nielsen K.L."/>
        </authorList>
    </citation>
    <scope>NUCLEOTIDE SEQUENCE</scope>
    <source>
        <strain evidence="10">IBT 15450</strain>
    </source>
</reference>
<evidence type="ECO:0000256" key="6">
    <source>
        <dbReference type="ARBA" id="ARBA00023136"/>
    </source>
</evidence>
<evidence type="ECO:0000256" key="4">
    <source>
        <dbReference type="ARBA" id="ARBA00022692"/>
    </source>
</evidence>
<feature type="transmembrane region" description="Helical" evidence="8">
    <location>
        <begin position="446"/>
        <end position="465"/>
    </location>
</feature>
<dbReference type="Gene3D" id="1.20.1250.20">
    <property type="entry name" value="MFS general substrate transporter like domains"/>
    <property type="match status" value="1"/>
</dbReference>
<keyword evidence="3 7" id="KW-0813">Transport</keyword>
<evidence type="ECO:0000313" key="11">
    <source>
        <dbReference type="Proteomes" id="UP001219568"/>
    </source>
</evidence>
<keyword evidence="11" id="KW-1185">Reference proteome</keyword>
<dbReference type="SUPFAM" id="SSF103473">
    <property type="entry name" value="MFS general substrate transporter"/>
    <property type="match status" value="1"/>
</dbReference>
<keyword evidence="6 8" id="KW-0472">Membrane</keyword>
<feature type="transmembrane region" description="Helical" evidence="8">
    <location>
        <begin position="276"/>
        <end position="298"/>
    </location>
</feature>
<keyword evidence="5 8" id="KW-1133">Transmembrane helix</keyword>
<reference evidence="10" key="2">
    <citation type="submission" date="2023-01" db="EMBL/GenBank/DDBJ databases">
        <authorList>
            <person name="Petersen C."/>
        </authorList>
    </citation>
    <scope>NUCLEOTIDE SEQUENCE</scope>
    <source>
        <strain evidence="10">IBT 15450</strain>
    </source>
</reference>
<dbReference type="PRINTS" id="PR00171">
    <property type="entry name" value="SUGRTRNSPORT"/>
</dbReference>
<dbReference type="Pfam" id="PF00083">
    <property type="entry name" value="Sugar_tr"/>
    <property type="match status" value="1"/>
</dbReference>
<protein>
    <recommendedName>
        <fullName evidence="9">Major facilitator superfamily (MFS) profile domain-containing protein</fullName>
    </recommendedName>
</protein>
<dbReference type="PANTHER" id="PTHR48022">
    <property type="entry name" value="PLASTIDIC GLUCOSE TRANSPORTER 4"/>
    <property type="match status" value="1"/>
</dbReference>
<dbReference type="InterPro" id="IPR050360">
    <property type="entry name" value="MFS_Sugar_Transporters"/>
</dbReference>
<evidence type="ECO:0000259" key="9">
    <source>
        <dbReference type="PROSITE" id="PS50850"/>
    </source>
</evidence>
<comment type="similarity">
    <text evidence="2 7">Belongs to the major facilitator superfamily. Sugar transporter (TC 2.A.1.1) family.</text>
</comment>
<feature type="transmembrane region" description="Helical" evidence="8">
    <location>
        <begin position="415"/>
        <end position="440"/>
    </location>
</feature>
<dbReference type="AlphaFoldDB" id="A0AAD6IMN1"/>
<comment type="subcellular location">
    <subcellularLocation>
        <location evidence="1">Membrane</location>
        <topology evidence="1">Multi-pass membrane protein</topology>
    </subcellularLocation>
</comment>
<feature type="transmembrane region" description="Helical" evidence="8">
    <location>
        <begin position="189"/>
        <end position="210"/>
    </location>
</feature>
<proteinExistence type="inferred from homology"/>
<feature type="transmembrane region" description="Helical" evidence="8">
    <location>
        <begin position="375"/>
        <end position="403"/>
    </location>
</feature>
<dbReference type="InterPro" id="IPR003663">
    <property type="entry name" value="Sugar/inositol_transpt"/>
</dbReference>
<keyword evidence="4 8" id="KW-0812">Transmembrane</keyword>
<evidence type="ECO:0000256" key="8">
    <source>
        <dbReference type="SAM" id="Phobius"/>
    </source>
</evidence>
<dbReference type="Proteomes" id="UP001219568">
    <property type="component" value="Unassembled WGS sequence"/>
</dbReference>
<dbReference type="PANTHER" id="PTHR48022:SF45">
    <property type="entry name" value="MAJOR FACILITATOR SUPERFAMILY (MFS) PROFILE DOMAIN-CONTAINING PROTEIN-RELATED"/>
    <property type="match status" value="1"/>
</dbReference>
<sequence length="526" mass="57968">MTMGFFGLTGPALARARIVMIVVPAFLLFGFNQSNIGGVLGYPSFIKYFPRLDTADTEGSTKSTNAKVQGTVVAIYTIGCLIGALGVTQIGNRIGRRKSLILVSIVATVGLLIQATSFSLGQLVVGRILSGIGNGGVNAIVPVWQSECTKPRSRGKNVVIIGIFIATGIAAAGWINYGLSHVSHSEVAWRLPLCLPIIFTLILIFATWWFPESPRWLISRGRDEEARAVMVTLAGPENASHEDITQEIRAISDALQEASTSERGFSDLFKHNRQRLFYRLCLAVGINFAAQMTGANAISYYGTTIFQASLGLPEQRASLLNAGVLTWKIFAAISAYLTVDRFGRRPLFVISGMGMGVSMASLAVTVWVVQDHYTYAASVAATFFLFFYMTFFPLGFLGANFLYSTEIAPQDLRMHLSAIGTATHWLFNFVIAEITPVAFVTIKYRYYIVYAVIAFSVSILILFFFPETRGLSLEEMDNLFREPENWWQVTKYSQALRKCGVLELEVGGKMETVHHIEEPEKSTVTE</sequence>
<dbReference type="NCBIfam" id="TIGR00879">
    <property type="entry name" value="SP"/>
    <property type="match status" value="1"/>
</dbReference>
<dbReference type="PROSITE" id="PS50850">
    <property type="entry name" value="MFS"/>
    <property type="match status" value="1"/>
</dbReference>
<feature type="transmembrane region" description="Helical" evidence="8">
    <location>
        <begin position="124"/>
        <end position="145"/>
    </location>
</feature>
<feature type="transmembrane region" description="Helical" evidence="8">
    <location>
        <begin position="68"/>
        <end position="87"/>
    </location>
</feature>
<comment type="caution">
    <text evidence="10">The sequence shown here is derived from an EMBL/GenBank/DDBJ whole genome shotgun (WGS) entry which is preliminary data.</text>
</comment>
<evidence type="ECO:0000256" key="7">
    <source>
        <dbReference type="RuleBase" id="RU003346"/>
    </source>
</evidence>
<dbReference type="InterPro" id="IPR036259">
    <property type="entry name" value="MFS_trans_sf"/>
</dbReference>
<evidence type="ECO:0000256" key="5">
    <source>
        <dbReference type="ARBA" id="ARBA00022989"/>
    </source>
</evidence>
<dbReference type="InterPro" id="IPR005828">
    <property type="entry name" value="MFS_sugar_transport-like"/>
</dbReference>
<dbReference type="GO" id="GO:0005351">
    <property type="term" value="F:carbohydrate:proton symporter activity"/>
    <property type="evidence" value="ECO:0007669"/>
    <property type="project" value="TreeGrafter"/>
</dbReference>
<evidence type="ECO:0000256" key="1">
    <source>
        <dbReference type="ARBA" id="ARBA00004141"/>
    </source>
</evidence>
<gene>
    <name evidence="10" type="ORF">N7460_000440</name>
</gene>
<feature type="transmembrane region" description="Helical" evidence="8">
    <location>
        <begin position="99"/>
        <end position="118"/>
    </location>
</feature>
<feature type="transmembrane region" description="Helical" evidence="8">
    <location>
        <begin position="157"/>
        <end position="177"/>
    </location>
</feature>
<dbReference type="FunFam" id="1.20.1250.20:FF:000090">
    <property type="entry name" value="MFS sugar transporter, putative"/>
    <property type="match status" value="1"/>
</dbReference>
<evidence type="ECO:0000256" key="2">
    <source>
        <dbReference type="ARBA" id="ARBA00010992"/>
    </source>
</evidence>
<evidence type="ECO:0000313" key="10">
    <source>
        <dbReference type="EMBL" id="KAJ6057166.1"/>
    </source>
</evidence>
<evidence type="ECO:0000256" key="3">
    <source>
        <dbReference type="ARBA" id="ARBA00022448"/>
    </source>
</evidence>